<dbReference type="Pfam" id="PF00924">
    <property type="entry name" value="MS_channel_2nd"/>
    <property type="match status" value="1"/>
</dbReference>
<dbReference type="AlphaFoldDB" id="A0AAF0XCQ2"/>
<dbReference type="GO" id="GO:0006820">
    <property type="term" value="P:monoatomic anion transport"/>
    <property type="evidence" value="ECO:0007669"/>
    <property type="project" value="TreeGrafter"/>
</dbReference>
<keyword evidence="4 8" id="KW-1133">Transmembrane helix</keyword>
<evidence type="ECO:0000313" key="10">
    <source>
        <dbReference type="EMBL" id="WOH04592.1"/>
    </source>
</evidence>
<accession>A0AAF0XCQ2</accession>
<evidence type="ECO:0000256" key="3">
    <source>
        <dbReference type="ARBA" id="ARBA00022692"/>
    </source>
</evidence>
<comment type="subcellular location">
    <subcellularLocation>
        <location evidence="1">Membrane</location>
        <topology evidence="1">Multi-pass membrane protein</topology>
    </subcellularLocation>
</comment>
<keyword evidence="5" id="KW-0813">Transport</keyword>
<evidence type="ECO:0000313" key="11">
    <source>
        <dbReference type="Proteomes" id="UP000077755"/>
    </source>
</evidence>
<dbReference type="GO" id="GO:0050982">
    <property type="term" value="P:detection of mechanical stimulus"/>
    <property type="evidence" value="ECO:0007669"/>
    <property type="project" value="TreeGrafter"/>
</dbReference>
<organism evidence="10 11">
    <name type="scientific">Daucus carota subsp. sativus</name>
    <name type="common">Carrot</name>
    <dbReference type="NCBI Taxonomy" id="79200"/>
    <lineage>
        <taxon>Eukaryota</taxon>
        <taxon>Viridiplantae</taxon>
        <taxon>Streptophyta</taxon>
        <taxon>Embryophyta</taxon>
        <taxon>Tracheophyta</taxon>
        <taxon>Spermatophyta</taxon>
        <taxon>Magnoliopsida</taxon>
        <taxon>eudicotyledons</taxon>
        <taxon>Gunneridae</taxon>
        <taxon>Pentapetalae</taxon>
        <taxon>asterids</taxon>
        <taxon>campanulids</taxon>
        <taxon>Apiales</taxon>
        <taxon>Apiaceae</taxon>
        <taxon>Apioideae</taxon>
        <taxon>Scandiceae</taxon>
        <taxon>Daucinae</taxon>
        <taxon>Daucus</taxon>
        <taxon>Daucus sect. Daucus</taxon>
    </lineage>
</organism>
<keyword evidence="11" id="KW-1185">Reference proteome</keyword>
<dbReference type="Proteomes" id="UP000077755">
    <property type="component" value="Chromosome 6"/>
</dbReference>
<dbReference type="EMBL" id="CP093348">
    <property type="protein sequence ID" value="WOH04592.1"/>
    <property type="molecule type" value="Genomic_DNA"/>
</dbReference>
<protein>
    <recommendedName>
        <fullName evidence="9">Mechanosensitive ion channel MscS domain-containing protein</fullName>
    </recommendedName>
</protein>
<dbReference type="GO" id="GO:0008381">
    <property type="term" value="F:mechanosensitive monoatomic ion channel activity"/>
    <property type="evidence" value="ECO:0007669"/>
    <property type="project" value="TreeGrafter"/>
</dbReference>
<evidence type="ECO:0000256" key="5">
    <source>
        <dbReference type="ARBA" id="ARBA00023065"/>
    </source>
</evidence>
<reference evidence="10" key="1">
    <citation type="journal article" date="2016" name="Nat. Genet.">
        <title>A high-quality carrot genome assembly provides new insights into carotenoid accumulation and asterid genome evolution.</title>
        <authorList>
            <person name="Iorizzo M."/>
            <person name="Ellison S."/>
            <person name="Senalik D."/>
            <person name="Zeng P."/>
            <person name="Satapoomin P."/>
            <person name="Huang J."/>
            <person name="Bowman M."/>
            <person name="Iovene M."/>
            <person name="Sanseverino W."/>
            <person name="Cavagnaro P."/>
            <person name="Yildiz M."/>
            <person name="Macko-Podgorni A."/>
            <person name="Moranska E."/>
            <person name="Grzebelus E."/>
            <person name="Grzebelus D."/>
            <person name="Ashrafi H."/>
            <person name="Zheng Z."/>
            <person name="Cheng S."/>
            <person name="Spooner D."/>
            <person name="Van Deynze A."/>
            <person name="Simon P."/>
        </authorList>
    </citation>
    <scope>NUCLEOTIDE SEQUENCE</scope>
    <source>
        <tissue evidence="10">Leaf</tissue>
    </source>
</reference>
<evidence type="ECO:0000256" key="7">
    <source>
        <dbReference type="ARBA" id="ARBA00023303"/>
    </source>
</evidence>
<evidence type="ECO:0000256" key="8">
    <source>
        <dbReference type="SAM" id="Phobius"/>
    </source>
</evidence>
<dbReference type="InterPro" id="IPR010920">
    <property type="entry name" value="LSM_dom_sf"/>
</dbReference>
<evidence type="ECO:0000256" key="6">
    <source>
        <dbReference type="ARBA" id="ARBA00023136"/>
    </source>
</evidence>
<proteinExistence type="inferred from homology"/>
<keyword evidence="3 8" id="KW-0812">Transmembrane</keyword>
<dbReference type="GO" id="GO:0005886">
    <property type="term" value="C:plasma membrane"/>
    <property type="evidence" value="ECO:0007669"/>
    <property type="project" value="TreeGrafter"/>
</dbReference>
<dbReference type="PANTHER" id="PTHR31618:SF7">
    <property type="entry name" value="MECHANOSENSITIVE ION CHANNEL PROTEIN"/>
    <property type="match status" value="1"/>
</dbReference>
<sequence>MSIIKIVILRALDCRFRDKNFFLNMQDVIFHEYVLQTLLRPSRGSNFSDNGAIRAKLIWIKAICAHMLLLRGARLHTICHALEKTDLDDEHQVQNDGRVIFNNLTNNEPRDINETDLLRLMKKEDLEDVLQLFEGAIKTKGISEESFRKWMITVYNKRKLVLQSLNNTSNVIEQLNKLVSVNLSFLVALVWCLLMGLGTTKFLLFISSHLLLLVLFFGDYCQMICEGILLAIVMHPFDIGDHCIIENEQLMVEDMGLINTVFIKDNNEKVNCLNSVLLTKSIINLNRSSKLKDTFELLVSSTTTSETIATLKLKIAKLLGSKPESWCDEHSFDLKGTDNVTHKYNLQISYATHFQNYEEMNYRRSELVLKLRKLLEELDIKNFTIQ</sequence>
<evidence type="ECO:0000256" key="4">
    <source>
        <dbReference type="ARBA" id="ARBA00022989"/>
    </source>
</evidence>
<dbReference type="PANTHER" id="PTHR31618">
    <property type="entry name" value="MECHANOSENSITIVE ION CHANNEL PROTEIN 5"/>
    <property type="match status" value="1"/>
</dbReference>
<keyword evidence="5" id="KW-0406">Ion transport</keyword>
<feature type="domain" description="Mechanosensitive ion channel MscS" evidence="9">
    <location>
        <begin position="230"/>
        <end position="287"/>
    </location>
</feature>
<name>A0AAF0XCQ2_DAUCS</name>
<evidence type="ECO:0000256" key="1">
    <source>
        <dbReference type="ARBA" id="ARBA00004141"/>
    </source>
</evidence>
<comment type="similarity">
    <text evidence="2">Belongs to the MscS (TC 1.A.23) family.</text>
</comment>
<evidence type="ECO:0000259" key="9">
    <source>
        <dbReference type="Pfam" id="PF00924"/>
    </source>
</evidence>
<keyword evidence="6 8" id="KW-0472">Membrane</keyword>
<dbReference type="SUPFAM" id="SSF50182">
    <property type="entry name" value="Sm-like ribonucleoproteins"/>
    <property type="match status" value="1"/>
</dbReference>
<reference evidence="10" key="2">
    <citation type="submission" date="2022-03" db="EMBL/GenBank/DDBJ databases">
        <title>Draft title - Genomic analysis of global carrot germplasm unveils the trajectory of domestication and the origin of high carotenoid orange carrot.</title>
        <authorList>
            <person name="Iorizzo M."/>
            <person name="Ellison S."/>
            <person name="Senalik D."/>
            <person name="Macko-Podgorni A."/>
            <person name="Grzebelus D."/>
            <person name="Bostan H."/>
            <person name="Rolling W."/>
            <person name="Curaba J."/>
            <person name="Simon P."/>
        </authorList>
    </citation>
    <scope>NUCLEOTIDE SEQUENCE</scope>
    <source>
        <tissue evidence="10">Leaf</tissue>
    </source>
</reference>
<keyword evidence="7" id="KW-0407">Ion channel</keyword>
<dbReference type="InterPro" id="IPR023408">
    <property type="entry name" value="MscS_beta-dom_sf"/>
</dbReference>
<gene>
    <name evidence="10" type="ORF">DCAR_0624003</name>
</gene>
<feature type="transmembrane region" description="Helical" evidence="8">
    <location>
        <begin position="178"/>
        <end position="198"/>
    </location>
</feature>
<dbReference type="InterPro" id="IPR006685">
    <property type="entry name" value="MscS_channel_2nd"/>
</dbReference>
<feature type="transmembrane region" description="Helical" evidence="8">
    <location>
        <begin position="210"/>
        <end position="234"/>
    </location>
</feature>
<dbReference type="KEGG" id="dcr:108226032"/>
<dbReference type="InterPro" id="IPR016688">
    <property type="entry name" value="MscS-like_plants/fungi"/>
</dbReference>
<dbReference type="Gene3D" id="2.30.30.60">
    <property type="match status" value="1"/>
</dbReference>
<evidence type="ECO:0000256" key="2">
    <source>
        <dbReference type="ARBA" id="ARBA00008017"/>
    </source>
</evidence>